<keyword evidence="1" id="KW-0812">Transmembrane</keyword>
<protein>
    <submittedName>
        <fullName evidence="2">Uncharacterized protein</fullName>
    </submittedName>
</protein>
<keyword evidence="3" id="KW-1185">Reference proteome</keyword>
<accession>A0A3M7QPA4</accession>
<sequence length="63" mass="7286">MFLTKLISENKNKSILVTVLYLEILVKVIIIIISLHTIITFQNIPQTQKLIFKVFKVAFVPKT</sequence>
<evidence type="ECO:0000313" key="3">
    <source>
        <dbReference type="Proteomes" id="UP000276133"/>
    </source>
</evidence>
<reference evidence="2 3" key="1">
    <citation type="journal article" date="2018" name="Sci. Rep.">
        <title>Genomic signatures of local adaptation to the degree of environmental predictability in rotifers.</title>
        <authorList>
            <person name="Franch-Gras L."/>
            <person name="Hahn C."/>
            <person name="Garcia-Roger E.M."/>
            <person name="Carmona M.J."/>
            <person name="Serra M."/>
            <person name="Gomez A."/>
        </authorList>
    </citation>
    <scope>NUCLEOTIDE SEQUENCE [LARGE SCALE GENOMIC DNA]</scope>
    <source>
        <strain evidence="2">HYR1</strain>
    </source>
</reference>
<dbReference type="Proteomes" id="UP000276133">
    <property type="component" value="Unassembled WGS sequence"/>
</dbReference>
<evidence type="ECO:0000313" key="2">
    <source>
        <dbReference type="EMBL" id="RNA12911.1"/>
    </source>
</evidence>
<evidence type="ECO:0000256" key="1">
    <source>
        <dbReference type="SAM" id="Phobius"/>
    </source>
</evidence>
<dbReference type="AlphaFoldDB" id="A0A3M7QPA4"/>
<feature type="transmembrane region" description="Helical" evidence="1">
    <location>
        <begin position="20"/>
        <end position="41"/>
    </location>
</feature>
<gene>
    <name evidence="2" type="ORF">BpHYR1_041931</name>
</gene>
<dbReference type="EMBL" id="REGN01005562">
    <property type="protein sequence ID" value="RNA12911.1"/>
    <property type="molecule type" value="Genomic_DNA"/>
</dbReference>
<name>A0A3M7QPA4_BRAPC</name>
<comment type="caution">
    <text evidence="2">The sequence shown here is derived from an EMBL/GenBank/DDBJ whole genome shotgun (WGS) entry which is preliminary data.</text>
</comment>
<organism evidence="2 3">
    <name type="scientific">Brachionus plicatilis</name>
    <name type="common">Marine rotifer</name>
    <name type="synonym">Brachionus muelleri</name>
    <dbReference type="NCBI Taxonomy" id="10195"/>
    <lineage>
        <taxon>Eukaryota</taxon>
        <taxon>Metazoa</taxon>
        <taxon>Spiralia</taxon>
        <taxon>Gnathifera</taxon>
        <taxon>Rotifera</taxon>
        <taxon>Eurotatoria</taxon>
        <taxon>Monogononta</taxon>
        <taxon>Pseudotrocha</taxon>
        <taxon>Ploima</taxon>
        <taxon>Brachionidae</taxon>
        <taxon>Brachionus</taxon>
    </lineage>
</organism>
<proteinExistence type="predicted"/>
<keyword evidence="1" id="KW-1133">Transmembrane helix</keyword>
<keyword evidence="1" id="KW-0472">Membrane</keyword>